<dbReference type="PANTHER" id="PTHR13582:SF0">
    <property type="entry name" value="M-PHASE PHOSPHOPROTEIN 6"/>
    <property type="match status" value="1"/>
</dbReference>
<feature type="compositionally biased region" description="Basic and acidic residues" evidence="1">
    <location>
        <begin position="162"/>
        <end position="171"/>
    </location>
</feature>
<dbReference type="Pfam" id="PF10175">
    <property type="entry name" value="MPP6"/>
    <property type="match status" value="1"/>
</dbReference>
<name>A0ABD6EQS3_9BILA</name>
<keyword evidence="3" id="KW-1185">Reference proteome</keyword>
<dbReference type="AlphaFoldDB" id="A0ABD6EQS3"/>
<evidence type="ECO:0000256" key="1">
    <source>
        <dbReference type="SAM" id="MobiDB-lite"/>
    </source>
</evidence>
<feature type="region of interest" description="Disordered" evidence="1">
    <location>
        <begin position="144"/>
        <end position="209"/>
    </location>
</feature>
<protein>
    <recommendedName>
        <fullName evidence="4">M-phase phosphoprotein 6</fullName>
    </recommendedName>
</protein>
<evidence type="ECO:0008006" key="4">
    <source>
        <dbReference type="Google" id="ProtNLM"/>
    </source>
</evidence>
<dbReference type="InterPro" id="IPR019324">
    <property type="entry name" value="MPP6"/>
</dbReference>
<comment type="caution">
    <text evidence="2">The sequence shown here is derived from an EMBL/GenBank/DDBJ whole genome shotgun (WGS) entry which is preliminary data.</text>
</comment>
<gene>
    <name evidence="2" type="ORF">AB6A40_005746</name>
</gene>
<organism evidence="2 3">
    <name type="scientific">Gnathostoma spinigerum</name>
    <dbReference type="NCBI Taxonomy" id="75299"/>
    <lineage>
        <taxon>Eukaryota</taxon>
        <taxon>Metazoa</taxon>
        <taxon>Ecdysozoa</taxon>
        <taxon>Nematoda</taxon>
        <taxon>Chromadorea</taxon>
        <taxon>Rhabditida</taxon>
        <taxon>Spirurina</taxon>
        <taxon>Gnathostomatomorpha</taxon>
        <taxon>Gnathostomatoidea</taxon>
        <taxon>Gnathostomatidae</taxon>
        <taxon>Gnathostoma</taxon>
    </lineage>
</organism>
<dbReference type="Proteomes" id="UP001608902">
    <property type="component" value="Unassembled WGS sequence"/>
</dbReference>
<reference evidence="2 3" key="1">
    <citation type="submission" date="2024-08" db="EMBL/GenBank/DDBJ databases">
        <title>Gnathostoma spinigerum genome.</title>
        <authorList>
            <person name="Gonzalez-Bertolin B."/>
            <person name="Monzon S."/>
            <person name="Zaballos A."/>
            <person name="Jimenez P."/>
            <person name="Dekumyoy P."/>
            <person name="Varona S."/>
            <person name="Cuesta I."/>
            <person name="Sumanam S."/>
            <person name="Adisakwattana P."/>
            <person name="Gasser R.B."/>
            <person name="Hernandez-Gonzalez A."/>
            <person name="Young N.D."/>
            <person name="Perteguer M.J."/>
        </authorList>
    </citation>
    <scope>NUCLEOTIDE SEQUENCE [LARGE SCALE GENOMIC DNA]</scope>
    <source>
        <strain evidence="2">AL3</strain>
        <tissue evidence="2">Liver</tissue>
    </source>
</reference>
<accession>A0ABD6EQS3</accession>
<dbReference type="PANTHER" id="PTHR13582">
    <property type="entry name" value="M-PHASE PHOSPHOPROTEIN 6"/>
    <property type="match status" value="1"/>
</dbReference>
<sequence>MTLEMGGDMKSISKNVMQMKFMQRTKKRLEDEEKRKEEEKLRQAYLGGNSSVATAVVGCASLQDEAPSSSVDSKEIVFIRRYDLLEDLAFGRMSFKGFNPEVEKLMKYYDQLKRGIEPEDDLLDEKDISDAEMAETFGRGLSSSAISKKFSKGNPQPPRGSRATEEVLGERGRKRRSGNYTDKNNRKRRSGDDSNGSPETQRPRREDCL</sequence>
<evidence type="ECO:0000313" key="2">
    <source>
        <dbReference type="EMBL" id="MFH4979037.1"/>
    </source>
</evidence>
<evidence type="ECO:0000313" key="3">
    <source>
        <dbReference type="Proteomes" id="UP001608902"/>
    </source>
</evidence>
<dbReference type="EMBL" id="JBGFUD010003772">
    <property type="protein sequence ID" value="MFH4979037.1"/>
    <property type="molecule type" value="Genomic_DNA"/>
</dbReference>
<proteinExistence type="predicted"/>